<comment type="caution">
    <text evidence="3">The sequence shown here is derived from an EMBL/GenBank/DDBJ whole genome shotgun (WGS) entry which is preliminary data.</text>
</comment>
<evidence type="ECO:0000313" key="3">
    <source>
        <dbReference type="EMBL" id="TND51870.1"/>
    </source>
</evidence>
<dbReference type="AlphaFoldDB" id="A0AAX2UP31"/>
<protein>
    <recommendedName>
        <fullName evidence="2">Acb2/Tad1 hairpin domain-containing protein</fullName>
    </recommendedName>
</protein>
<dbReference type="GO" id="GO:0000166">
    <property type="term" value="F:nucleotide binding"/>
    <property type="evidence" value="ECO:0007669"/>
    <property type="project" value="UniProtKB-KW"/>
</dbReference>
<dbReference type="RefSeq" id="WP_139495317.1">
    <property type="nucleotide sequence ID" value="NZ_AP027934.1"/>
</dbReference>
<organism evidence="3 4">
    <name type="scientific">Aeromonas veronii</name>
    <dbReference type="NCBI Taxonomy" id="654"/>
    <lineage>
        <taxon>Bacteria</taxon>
        <taxon>Pseudomonadati</taxon>
        <taxon>Pseudomonadota</taxon>
        <taxon>Gammaproteobacteria</taxon>
        <taxon>Aeromonadales</taxon>
        <taxon>Aeromonadaceae</taxon>
        <taxon>Aeromonas</taxon>
    </lineage>
</organism>
<name>A0AAX2UP31_AERVE</name>
<reference evidence="3" key="2">
    <citation type="journal article" date="2019" name="PLoS ONE">
        <title>Identification and characterization of putative Aeromonas spp. T3SS effectors.</title>
        <authorList>
            <person name="Rangel L.T."/>
            <person name="Marden J."/>
            <person name="Colston S."/>
            <person name="Setubal J.C."/>
            <person name="Graf J."/>
            <person name="Gogarten J.P."/>
        </authorList>
    </citation>
    <scope>NUCLEOTIDE SEQUENCE</scope>
    <source>
        <strain evidence="3">BAQ071013-135</strain>
    </source>
</reference>
<dbReference type="EMBL" id="PDXJ01000026">
    <property type="protein sequence ID" value="TND51870.1"/>
    <property type="molecule type" value="Genomic_DNA"/>
</dbReference>
<evidence type="ECO:0000256" key="1">
    <source>
        <dbReference type="ARBA" id="ARBA00022741"/>
    </source>
</evidence>
<evidence type="ECO:0000259" key="2">
    <source>
        <dbReference type="Pfam" id="PF24729"/>
    </source>
</evidence>
<sequence length="117" mass="13111">MNNQHKMIRGYRDLTQFEVDLMNEIKAMEVQVIRLHRKVLAHIETQDHLEAAAAAARKNALGGAFHIAPEPSGDVIARHRVAEPRRWAAIAKTDLETAFMAMTRAVAQPVHPELLEG</sequence>
<proteinExistence type="predicted"/>
<feature type="domain" description="Acb2/Tad1 hairpin" evidence="2">
    <location>
        <begin position="8"/>
        <end position="107"/>
    </location>
</feature>
<dbReference type="Proteomes" id="UP000796104">
    <property type="component" value="Unassembled WGS sequence"/>
</dbReference>
<dbReference type="Pfam" id="PF24729">
    <property type="entry name" value="Acb2_Tad1_hairpin"/>
    <property type="match status" value="1"/>
</dbReference>
<dbReference type="InterPro" id="IPR056098">
    <property type="entry name" value="Acb2/Tad1_hairpin"/>
</dbReference>
<keyword evidence="1" id="KW-0547">Nucleotide-binding</keyword>
<reference evidence="3" key="1">
    <citation type="submission" date="2017-10" db="EMBL/GenBank/DDBJ databases">
        <authorList>
            <person name="Colston S.M."/>
            <person name="Graf J."/>
        </authorList>
    </citation>
    <scope>NUCLEOTIDE SEQUENCE</scope>
    <source>
        <strain evidence="3">BAQ071013-135</strain>
    </source>
</reference>
<accession>A0AAX2UP31</accession>
<gene>
    <name evidence="3" type="ORF">CF123_18550</name>
</gene>
<evidence type="ECO:0000313" key="4">
    <source>
        <dbReference type="Proteomes" id="UP000796104"/>
    </source>
</evidence>